<reference evidence="2" key="1">
    <citation type="journal article" date="2017" name="Nat. Ecol. Evol.">
        <title>Genome expansion and lineage-specific genetic innovations in the forest pathogenic fungi Armillaria.</title>
        <authorList>
            <person name="Sipos G."/>
            <person name="Prasanna A.N."/>
            <person name="Walter M.C."/>
            <person name="O'Connor E."/>
            <person name="Balint B."/>
            <person name="Krizsan K."/>
            <person name="Kiss B."/>
            <person name="Hess J."/>
            <person name="Varga T."/>
            <person name="Slot J."/>
            <person name="Riley R."/>
            <person name="Boka B."/>
            <person name="Rigling D."/>
            <person name="Barry K."/>
            <person name="Lee J."/>
            <person name="Mihaltcheva S."/>
            <person name="LaButti K."/>
            <person name="Lipzen A."/>
            <person name="Waldron R."/>
            <person name="Moloney N.M."/>
            <person name="Sperisen C."/>
            <person name="Kredics L."/>
            <person name="Vagvoelgyi C."/>
            <person name="Patrignani A."/>
            <person name="Fitzpatrick D."/>
            <person name="Nagy I."/>
            <person name="Doyle S."/>
            <person name="Anderson J.B."/>
            <person name="Grigoriev I.V."/>
            <person name="Gueldener U."/>
            <person name="Muensterkoetter M."/>
            <person name="Nagy L.G."/>
        </authorList>
    </citation>
    <scope>NUCLEOTIDE SEQUENCE [LARGE SCALE GENOMIC DNA]</scope>
    <source>
        <strain evidence="2">Ar21-2</strain>
    </source>
</reference>
<dbReference type="EMBL" id="KZ293650">
    <property type="protein sequence ID" value="PBK96329.1"/>
    <property type="molecule type" value="Genomic_DNA"/>
</dbReference>
<dbReference type="Proteomes" id="UP000217790">
    <property type="component" value="Unassembled WGS sequence"/>
</dbReference>
<gene>
    <name evidence="1" type="ORF">ARMGADRAFT_1076509</name>
</gene>
<protein>
    <submittedName>
        <fullName evidence="1">Uncharacterized protein</fullName>
    </submittedName>
</protein>
<name>A0A2H3DM83_ARMGA</name>
<accession>A0A2H3DM83</accession>
<sequence>MSSIVLLARGQCIHITDGIQHCQCLWFFPPESSPLDQTICSHCGHSIHVHADYVSTVVNHYPANQCAAYAQTTHLMQFCTCGAQFYEHIAAYNSYRILELWTVLCYFNSDGDVSSPSATMSSYSNAANSPFSPNTTPSSNYTATMSSSDTMDIPFTPAYMPSPSPNANPSYPYGDTVIFTPTP</sequence>
<dbReference type="InParanoid" id="A0A2H3DM83"/>
<keyword evidence="2" id="KW-1185">Reference proteome</keyword>
<evidence type="ECO:0000313" key="1">
    <source>
        <dbReference type="EMBL" id="PBK96329.1"/>
    </source>
</evidence>
<organism evidence="1 2">
    <name type="scientific">Armillaria gallica</name>
    <name type="common">Bulbous honey fungus</name>
    <name type="synonym">Armillaria bulbosa</name>
    <dbReference type="NCBI Taxonomy" id="47427"/>
    <lineage>
        <taxon>Eukaryota</taxon>
        <taxon>Fungi</taxon>
        <taxon>Dikarya</taxon>
        <taxon>Basidiomycota</taxon>
        <taxon>Agaricomycotina</taxon>
        <taxon>Agaricomycetes</taxon>
        <taxon>Agaricomycetidae</taxon>
        <taxon>Agaricales</taxon>
        <taxon>Marasmiineae</taxon>
        <taxon>Physalacriaceae</taxon>
        <taxon>Armillaria</taxon>
    </lineage>
</organism>
<dbReference type="OrthoDB" id="3010971at2759"/>
<evidence type="ECO:0000313" key="2">
    <source>
        <dbReference type="Proteomes" id="UP000217790"/>
    </source>
</evidence>
<proteinExistence type="predicted"/>
<dbReference type="AlphaFoldDB" id="A0A2H3DM83"/>